<evidence type="ECO:0000313" key="1">
    <source>
        <dbReference type="EMBL" id="SFQ45324.1"/>
    </source>
</evidence>
<protein>
    <recommendedName>
        <fullName evidence="3">PD-(D/E)XK nuclease superfamily protein</fullName>
    </recommendedName>
</protein>
<keyword evidence="2" id="KW-1185">Reference proteome</keyword>
<dbReference type="STRING" id="587909.SAMN05421810_107268"/>
<gene>
    <name evidence="1" type="ORF">SAMN05421810_107268</name>
</gene>
<sequence length="163" mass="18198">MPVFLADLVDAGLGHVEVLLEHKLPHSPMRVDVVLCGTHPCTGESTFVMVELKQWSHAELLAADLVLLDAHTQPVLHPAEQVRRYCEYVVDETPALEDRPHAVHGIAYLHNSLGDRVPSLRRYTPSQFARLYTMDEKAELLAHLRALLDPAGERDAAGRGTRR</sequence>
<name>A0A1I5YM17_9PSEU</name>
<evidence type="ECO:0000313" key="2">
    <source>
        <dbReference type="Proteomes" id="UP000198727"/>
    </source>
</evidence>
<dbReference type="Proteomes" id="UP000198727">
    <property type="component" value="Unassembled WGS sequence"/>
</dbReference>
<accession>A0A1I5YM17</accession>
<evidence type="ECO:0008006" key="3">
    <source>
        <dbReference type="Google" id="ProtNLM"/>
    </source>
</evidence>
<organism evidence="1 2">
    <name type="scientific">Amycolatopsis arida</name>
    <dbReference type="NCBI Taxonomy" id="587909"/>
    <lineage>
        <taxon>Bacteria</taxon>
        <taxon>Bacillati</taxon>
        <taxon>Actinomycetota</taxon>
        <taxon>Actinomycetes</taxon>
        <taxon>Pseudonocardiales</taxon>
        <taxon>Pseudonocardiaceae</taxon>
        <taxon>Amycolatopsis</taxon>
    </lineage>
</organism>
<dbReference type="AlphaFoldDB" id="A0A1I5YM17"/>
<reference evidence="2" key="1">
    <citation type="submission" date="2016-10" db="EMBL/GenBank/DDBJ databases">
        <authorList>
            <person name="Varghese N."/>
            <person name="Submissions S."/>
        </authorList>
    </citation>
    <scope>NUCLEOTIDE SEQUENCE [LARGE SCALE GENOMIC DNA]</scope>
    <source>
        <strain evidence="2">CGMCC 4.5579</strain>
    </source>
</reference>
<proteinExistence type="predicted"/>
<dbReference type="EMBL" id="FOWW01000007">
    <property type="protein sequence ID" value="SFQ45324.1"/>
    <property type="molecule type" value="Genomic_DNA"/>
</dbReference>
<dbReference type="RefSeq" id="WP_092532862.1">
    <property type="nucleotide sequence ID" value="NZ_FOWW01000007.1"/>
</dbReference>
<dbReference type="OrthoDB" id="3193269at2"/>